<comment type="caution">
    <text evidence="1">The sequence shown here is derived from an EMBL/GenBank/DDBJ whole genome shotgun (WGS) entry which is preliminary data.</text>
</comment>
<proteinExistence type="predicted"/>
<name>S6FKL7_LACLL</name>
<evidence type="ECO:0000313" key="2">
    <source>
        <dbReference type="Proteomes" id="UP000015361"/>
    </source>
</evidence>
<protein>
    <submittedName>
        <fullName evidence="1">Uncharacterized protein</fullName>
    </submittedName>
</protein>
<reference evidence="1 2" key="1">
    <citation type="journal article" date="2013" name="Appl. Environ. Microbiol.">
        <title>The Carbohydrate Metabolism Signature of Lactococcus lactis Strain A12 Reveals Its Sourdough Ecosystem Origin.</title>
        <authorList>
            <person name="Passerini D."/>
            <person name="Coddeville M."/>
            <person name="Le Bourgeois P."/>
            <person name="Loubiere P."/>
            <person name="Ritzenthaler P."/>
            <person name="Fontagne-Faucher C."/>
            <person name="Daveran-Mingot M.L."/>
            <person name="Cocaign-Bousquet M."/>
        </authorList>
    </citation>
    <scope>NUCLEOTIDE SEQUENCE [LARGE SCALE GENOMIC DNA]</scope>
    <source>
        <strain evidence="1 2">A12</strain>
    </source>
</reference>
<organism evidence="1 2">
    <name type="scientific">Lactococcus lactis subsp. lactis A12</name>
    <dbReference type="NCBI Taxonomy" id="1137134"/>
    <lineage>
        <taxon>Bacteria</taxon>
        <taxon>Bacillati</taxon>
        <taxon>Bacillota</taxon>
        <taxon>Bacilli</taxon>
        <taxon>Lactobacillales</taxon>
        <taxon>Streptococcaceae</taxon>
        <taxon>Lactococcus</taxon>
    </lineage>
</organism>
<dbReference type="AlphaFoldDB" id="S6FKL7"/>
<evidence type="ECO:0000313" key="1">
    <source>
        <dbReference type="EMBL" id="CDG05791.1"/>
    </source>
</evidence>
<gene>
    <name evidence="1" type="ORF">O9U_05360</name>
</gene>
<dbReference type="EMBL" id="CBLU010000025">
    <property type="protein sequence ID" value="CDG05791.1"/>
    <property type="molecule type" value="Genomic_DNA"/>
</dbReference>
<sequence length="37" mass="4354">MIREILDNSVASDWENAVIEWDIKDVEEDENQEDSCI</sequence>
<accession>S6FKL7</accession>
<dbReference type="Proteomes" id="UP000015361">
    <property type="component" value="Unassembled WGS sequence"/>
</dbReference>